<keyword evidence="2" id="KW-1185">Reference proteome</keyword>
<sequence>MALQSYCPIEGVRSVHVCNATPFLQALGADPVQAPAQGTIDFLAGRAAPDKRKADGNAVSLSAPSLYRSDSHCISV</sequence>
<name>A0A3N0YHM0_ANAGA</name>
<dbReference type="EMBL" id="RJVU01042594">
    <property type="protein sequence ID" value="ROL45361.1"/>
    <property type="molecule type" value="Genomic_DNA"/>
</dbReference>
<dbReference type="Proteomes" id="UP000281406">
    <property type="component" value="Unassembled WGS sequence"/>
</dbReference>
<gene>
    <name evidence="1" type="ORF">DPX16_4702</name>
</gene>
<accession>A0A3N0YHM0</accession>
<evidence type="ECO:0000313" key="1">
    <source>
        <dbReference type="EMBL" id="ROL45361.1"/>
    </source>
</evidence>
<organism evidence="1 2">
    <name type="scientific">Anabarilius grahami</name>
    <name type="common">Kanglang fish</name>
    <name type="synonym">Barilius grahami</name>
    <dbReference type="NCBI Taxonomy" id="495550"/>
    <lineage>
        <taxon>Eukaryota</taxon>
        <taxon>Metazoa</taxon>
        <taxon>Chordata</taxon>
        <taxon>Craniata</taxon>
        <taxon>Vertebrata</taxon>
        <taxon>Euteleostomi</taxon>
        <taxon>Actinopterygii</taxon>
        <taxon>Neopterygii</taxon>
        <taxon>Teleostei</taxon>
        <taxon>Ostariophysi</taxon>
        <taxon>Cypriniformes</taxon>
        <taxon>Xenocyprididae</taxon>
        <taxon>Xenocypridinae</taxon>
        <taxon>Xenocypridinae incertae sedis</taxon>
        <taxon>Anabarilius</taxon>
    </lineage>
</organism>
<reference evidence="1 2" key="1">
    <citation type="submission" date="2018-10" db="EMBL/GenBank/DDBJ databases">
        <title>Genome assembly for a Yunnan-Guizhou Plateau 3E fish, Anabarilius grahami (Regan), and its evolutionary and genetic applications.</title>
        <authorList>
            <person name="Jiang W."/>
        </authorList>
    </citation>
    <scope>NUCLEOTIDE SEQUENCE [LARGE SCALE GENOMIC DNA]</scope>
    <source>
        <strain evidence="1">AG-KIZ</strain>
        <tissue evidence="1">Muscle</tissue>
    </source>
</reference>
<proteinExistence type="predicted"/>
<protein>
    <submittedName>
        <fullName evidence="1">Uncharacterized protein</fullName>
    </submittedName>
</protein>
<evidence type="ECO:0000313" key="2">
    <source>
        <dbReference type="Proteomes" id="UP000281406"/>
    </source>
</evidence>
<dbReference type="AlphaFoldDB" id="A0A3N0YHM0"/>
<comment type="caution">
    <text evidence="1">The sequence shown here is derived from an EMBL/GenBank/DDBJ whole genome shotgun (WGS) entry which is preliminary data.</text>
</comment>